<dbReference type="AlphaFoldDB" id="A0A101P1E8"/>
<keyword evidence="2" id="KW-1185">Reference proteome</keyword>
<evidence type="ECO:0000313" key="1">
    <source>
        <dbReference type="EMBL" id="KUN03154.1"/>
    </source>
</evidence>
<sequence>MATTLYDTLARATQPESRRLRVPATVTRAAQRLAAHVQATAARLSGSLLTVTGLGCIDVGAFEANTIAGWITTGVTVLLLDWKLDPPPSGGDM</sequence>
<comment type="caution">
    <text evidence="1">The sequence shown here is derived from an EMBL/GenBank/DDBJ whole genome shotgun (WGS) entry which is preliminary data.</text>
</comment>
<dbReference type="EMBL" id="LMWN01000035">
    <property type="protein sequence ID" value="KUN03154.1"/>
    <property type="molecule type" value="Genomic_DNA"/>
</dbReference>
<reference evidence="1 2" key="1">
    <citation type="submission" date="2015-10" db="EMBL/GenBank/DDBJ databases">
        <title>Draft genome sequence of Streptomyces yokosukanensis DSM 40224, type strain for the species Streptomyces yokosukanensis.</title>
        <authorList>
            <person name="Ruckert C."/>
            <person name="Winkler A."/>
            <person name="Kalinowski J."/>
            <person name="Kampfer P."/>
            <person name="Glaeser S."/>
        </authorList>
    </citation>
    <scope>NUCLEOTIDE SEQUENCE [LARGE SCALE GENOMIC DNA]</scope>
    <source>
        <strain evidence="1 2">DSM 40224</strain>
    </source>
</reference>
<gene>
    <name evidence="1" type="ORF">AQI95_24665</name>
</gene>
<organism evidence="1 2">
    <name type="scientific">Streptomyces yokosukanensis</name>
    <dbReference type="NCBI Taxonomy" id="67386"/>
    <lineage>
        <taxon>Bacteria</taxon>
        <taxon>Bacillati</taxon>
        <taxon>Actinomycetota</taxon>
        <taxon>Actinomycetes</taxon>
        <taxon>Kitasatosporales</taxon>
        <taxon>Streptomycetaceae</taxon>
        <taxon>Streptomyces</taxon>
    </lineage>
</organism>
<dbReference type="STRING" id="67386.AQI95_24665"/>
<accession>A0A101P1E8</accession>
<name>A0A101P1E8_9ACTN</name>
<dbReference type="OrthoDB" id="9850896at2"/>
<dbReference type="Proteomes" id="UP000053127">
    <property type="component" value="Unassembled WGS sequence"/>
</dbReference>
<evidence type="ECO:0000313" key="2">
    <source>
        <dbReference type="Proteomes" id="UP000053127"/>
    </source>
</evidence>
<dbReference type="RefSeq" id="WP_067127793.1">
    <property type="nucleotide sequence ID" value="NZ_KQ948215.1"/>
</dbReference>
<proteinExistence type="predicted"/>
<protein>
    <submittedName>
        <fullName evidence="1">Uncharacterized protein</fullName>
    </submittedName>
</protein>